<organism evidence="2 3">
    <name type="scientific">Tigheibacillus halophilus</name>
    <dbReference type="NCBI Taxonomy" id="361280"/>
    <lineage>
        <taxon>Bacteria</taxon>
        <taxon>Bacillati</taxon>
        <taxon>Bacillota</taxon>
        <taxon>Bacilli</taxon>
        <taxon>Bacillales</taxon>
        <taxon>Bacillaceae</taxon>
        <taxon>Tigheibacillus</taxon>
    </lineage>
</organism>
<evidence type="ECO:0000313" key="3">
    <source>
        <dbReference type="Proteomes" id="UP001281447"/>
    </source>
</evidence>
<dbReference type="PROSITE" id="PS00866">
    <property type="entry name" value="CPSASE_1"/>
    <property type="match status" value="1"/>
</dbReference>
<protein>
    <recommendedName>
        <fullName evidence="1">Carbamoyl phosphate synthase ATP-binding domain-containing protein</fullName>
    </recommendedName>
</protein>
<gene>
    <name evidence="2" type="ORF">RWE15_20670</name>
</gene>
<accession>A0ABU5CAF8</accession>
<feature type="domain" description="Carbamoyl phosphate synthase ATP-binding" evidence="1">
    <location>
        <begin position="9"/>
        <end position="23"/>
    </location>
</feature>
<comment type="caution">
    <text evidence="2">The sequence shown here is derived from an EMBL/GenBank/DDBJ whole genome shotgun (WGS) entry which is preliminary data.</text>
</comment>
<reference evidence="2 3" key="1">
    <citation type="submission" date="2023-10" db="EMBL/GenBank/DDBJ databases">
        <title>Virgibacillus halophilus 5B73C genome.</title>
        <authorList>
            <person name="Miliotis G."/>
            <person name="Sengupta P."/>
            <person name="Hameed A."/>
            <person name="Chuvochina M."/>
            <person name="Mcdonagh F."/>
            <person name="Simpson A.C."/>
            <person name="Singh N.K."/>
            <person name="Rekha P.D."/>
            <person name="Raman K."/>
            <person name="Hugenholtz P."/>
            <person name="Venkateswaran K."/>
        </authorList>
    </citation>
    <scope>NUCLEOTIDE SEQUENCE [LARGE SCALE GENOMIC DNA]</scope>
    <source>
        <strain evidence="2 3">5B73C</strain>
    </source>
</reference>
<name>A0ABU5CAF8_9BACI</name>
<dbReference type="InterPro" id="IPR005479">
    <property type="entry name" value="CPAse_ATP-bd"/>
</dbReference>
<sequence>MIFAEENGYPVMVRPAYTLGGTGGRNLCR</sequence>
<keyword evidence="3" id="KW-1185">Reference proteome</keyword>
<dbReference type="Gene3D" id="3.30.1490.20">
    <property type="entry name" value="ATP-grasp fold, A domain"/>
    <property type="match status" value="1"/>
</dbReference>
<dbReference type="SUPFAM" id="SSF56059">
    <property type="entry name" value="Glutathione synthetase ATP-binding domain-like"/>
    <property type="match status" value="1"/>
</dbReference>
<dbReference type="EMBL" id="JAWDIP010000004">
    <property type="protein sequence ID" value="MDY0396314.1"/>
    <property type="molecule type" value="Genomic_DNA"/>
</dbReference>
<dbReference type="InterPro" id="IPR013815">
    <property type="entry name" value="ATP_grasp_subdomain_1"/>
</dbReference>
<dbReference type="Proteomes" id="UP001281447">
    <property type="component" value="Unassembled WGS sequence"/>
</dbReference>
<proteinExistence type="predicted"/>
<dbReference type="Pfam" id="PF02786">
    <property type="entry name" value="CPSase_L_D2"/>
    <property type="match status" value="1"/>
</dbReference>
<evidence type="ECO:0000259" key="1">
    <source>
        <dbReference type="PROSITE" id="PS00866"/>
    </source>
</evidence>
<evidence type="ECO:0000313" key="2">
    <source>
        <dbReference type="EMBL" id="MDY0396314.1"/>
    </source>
</evidence>